<evidence type="ECO:0000313" key="1">
    <source>
        <dbReference type="EMBL" id="GHA34971.1"/>
    </source>
</evidence>
<dbReference type="InterPro" id="IPR006450">
    <property type="entry name" value="Phage_HK97_gp6-like"/>
</dbReference>
<dbReference type="Pfam" id="PF05135">
    <property type="entry name" value="Phage_connect_1"/>
    <property type="match status" value="1"/>
</dbReference>
<dbReference type="Gene3D" id="1.10.3230.30">
    <property type="entry name" value="Phage gp6-like head-tail connector protein"/>
    <property type="match status" value="1"/>
</dbReference>
<reference evidence="1" key="1">
    <citation type="journal article" date="2014" name="Int. J. Syst. Evol. Microbiol.">
        <title>Complete genome sequence of Corynebacterium casei LMG S-19264T (=DSM 44701T), isolated from a smear-ripened cheese.</title>
        <authorList>
            <consortium name="US DOE Joint Genome Institute (JGI-PGF)"/>
            <person name="Walter F."/>
            <person name="Albersmeier A."/>
            <person name="Kalinowski J."/>
            <person name="Ruckert C."/>
        </authorList>
    </citation>
    <scope>NUCLEOTIDE SEQUENCE</scope>
    <source>
        <strain evidence="1">KCTC 32437</strain>
    </source>
</reference>
<comment type="caution">
    <text evidence="1">The sequence shown here is derived from an EMBL/GenBank/DDBJ whole genome shotgun (WGS) entry which is preliminary data.</text>
</comment>
<dbReference type="InterPro" id="IPR021146">
    <property type="entry name" value="Phage_gp6-like_head-tail"/>
</dbReference>
<evidence type="ECO:0008006" key="3">
    <source>
        <dbReference type="Google" id="ProtNLM"/>
    </source>
</evidence>
<protein>
    <recommendedName>
        <fullName evidence="3">Phage gp6-like head-tail connector protein</fullName>
    </recommendedName>
</protein>
<dbReference type="EMBL" id="BMZE01000004">
    <property type="protein sequence ID" value="GHA34971.1"/>
    <property type="molecule type" value="Genomic_DNA"/>
</dbReference>
<dbReference type="NCBIfam" id="TIGR01560">
    <property type="entry name" value="put_DNA_pack"/>
    <property type="match status" value="1"/>
</dbReference>
<dbReference type="AlphaFoldDB" id="A0A918SC51"/>
<accession>A0A918SC51</accession>
<organism evidence="1 2">
    <name type="scientific">Devosia pacifica</name>
    <dbReference type="NCBI Taxonomy" id="1335967"/>
    <lineage>
        <taxon>Bacteria</taxon>
        <taxon>Pseudomonadati</taxon>
        <taxon>Pseudomonadota</taxon>
        <taxon>Alphaproteobacteria</taxon>
        <taxon>Hyphomicrobiales</taxon>
        <taxon>Devosiaceae</taxon>
        <taxon>Devosia</taxon>
    </lineage>
</organism>
<proteinExistence type="predicted"/>
<dbReference type="Proteomes" id="UP000646579">
    <property type="component" value="Unassembled WGS sequence"/>
</dbReference>
<evidence type="ECO:0000313" key="2">
    <source>
        <dbReference type="Proteomes" id="UP000646579"/>
    </source>
</evidence>
<name>A0A918SC51_9HYPH</name>
<dbReference type="RefSeq" id="WP_189426954.1">
    <property type="nucleotide sequence ID" value="NZ_BMZE01000004.1"/>
</dbReference>
<sequence>MTALTDLKAQLNIVDDDADDGLLNRKIAAAEASVSADIGAETPVSYADAPADLQEAILMKAAHLYENREAVLVGISANELPMGYADLIAPHRKWVFR</sequence>
<keyword evidence="2" id="KW-1185">Reference proteome</keyword>
<reference evidence="1" key="2">
    <citation type="submission" date="2020-09" db="EMBL/GenBank/DDBJ databases">
        <authorList>
            <person name="Sun Q."/>
            <person name="Kim S."/>
        </authorList>
    </citation>
    <scope>NUCLEOTIDE SEQUENCE</scope>
    <source>
        <strain evidence="1">KCTC 32437</strain>
    </source>
</reference>
<gene>
    <name evidence="1" type="ORF">GCM10007989_33600</name>
</gene>
<dbReference type="CDD" id="cd08054">
    <property type="entry name" value="gp6"/>
    <property type="match status" value="1"/>
</dbReference>